<dbReference type="NCBIfam" id="NF041078">
    <property type="entry name" value="cGAS"/>
    <property type="match status" value="1"/>
</dbReference>
<dbReference type="PATRIC" id="fig|587753.11.peg.5063"/>
<keyword evidence="5" id="KW-0067">ATP-binding</keyword>
<keyword evidence="1" id="KW-0808">Transferase</keyword>
<dbReference type="Proteomes" id="UP000035212">
    <property type="component" value="Chromosome"/>
</dbReference>
<feature type="domain" description="Cyclic GMP-AMP synthase DncV-like nucleotidyltransferase" evidence="12">
    <location>
        <begin position="62"/>
        <end position="153"/>
    </location>
</feature>
<protein>
    <recommendedName>
        <fullName evidence="10">Cyclic GMP-AMP synthase</fullName>
    </recommendedName>
</protein>
<keyword evidence="6" id="KW-0460">Magnesium</keyword>
<dbReference type="GO" id="GO:0140701">
    <property type="term" value="F:3',3'-cyclic GMP-AMP synthase activity"/>
    <property type="evidence" value="ECO:0007669"/>
    <property type="project" value="InterPro"/>
</dbReference>
<gene>
    <name evidence="14" type="ORF">VM99_24660</name>
</gene>
<dbReference type="InterPro" id="IPR048445">
    <property type="entry name" value="DncV-like_NTFase"/>
</dbReference>
<dbReference type="Pfam" id="PF21654">
    <property type="entry name" value="DncV-like_NTFase"/>
    <property type="match status" value="1"/>
</dbReference>
<dbReference type="InterPro" id="IPR047805">
    <property type="entry name" value="GAMP_synthase"/>
</dbReference>
<dbReference type="GO" id="GO:0051607">
    <property type="term" value="P:defense response to virus"/>
    <property type="evidence" value="ECO:0007669"/>
    <property type="project" value="UniProtKB-KW"/>
</dbReference>
<proteinExistence type="predicted"/>
<dbReference type="GO" id="GO:0005525">
    <property type="term" value="F:GTP binding"/>
    <property type="evidence" value="ECO:0007669"/>
    <property type="project" value="UniProtKB-KW"/>
</dbReference>
<keyword evidence="7" id="KW-0546">Nucleotide metabolism</keyword>
<dbReference type="GO" id="GO:0046872">
    <property type="term" value="F:metal ion binding"/>
    <property type="evidence" value="ECO:0007669"/>
    <property type="project" value="UniProtKB-KW"/>
</dbReference>
<feature type="domain" description="Cyclic GMP-AMP synthase C-terminal" evidence="13">
    <location>
        <begin position="223"/>
        <end position="345"/>
    </location>
</feature>
<evidence type="ECO:0000259" key="12">
    <source>
        <dbReference type="Pfam" id="PF21654"/>
    </source>
</evidence>
<evidence type="ECO:0000256" key="2">
    <source>
        <dbReference type="ARBA" id="ARBA00022695"/>
    </source>
</evidence>
<dbReference type="EMBL" id="CP011020">
    <property type="protein sequence ID" value="AKK01097.1"/>
    <property type="molecule type" value="Genomic_DNA"/>
</dbReference>
<evidence type="ECO:0000313" key="14">
    <source>
        <dbReference type="EMBL" id="AKK01097.1"/>
    </source>
</evidence>
<dbReference type="GO" id="GO:0009117">
    <property type="term" value="P:nucleotide metabolic process"/>
    <property type="evidence" value="ECO:0007669"/>
    <property type="project" value="UniProtKB-KW"/>
</dbReference>
<dbReference type="InterPro" id="IPR048446">
    <property type="entry name" value="DncV_C"/>
</dbReference>
<name>A0A0G3GQM3_9PSED</name>
<accession>A0A0G3GQM3</accession>
<evidence type="ECO:0000256" key="5">
    <source>
        <dbReference type="ARBA" id="ARBA00022840"/>
    </source>
</evidence>
<dbReference type="AlphaFoldDB" id="A0A0G3GQM3"/>
<reference evidence="15" key="2">
    <citation type="submission" date="2015-03" db="EMBL/GenBank/DDBJ databases">
        <authorList>
            <person name="Deng P."/>
            <person name="Lu S."/>
        </authorList>
    </citation>
    <scope>NUCLEOTIDE SEQUENCE [LARGE SCALE GENOMIC DNA]</scope>
    <source>
        <strain evidence="15">UFB2</strain>
    </source>
</reference>
<evidence type="ECO:0000259" key="13">
    <source>
        <dbReference type="Pfam" id="PF21713"/>
    </source>
</evidence>
<keyword evidence="4" id="KW-0547">Nucleotide-binding</keyword>
<keyword evidence="8" id="KW-0051">Antiviral defense</keyword>
<dbReference type="GO" id="GO:0005524">
    <property type="term" value="F:ATP binding"/>
    <property type="evidence" value="ECO:0007669"/>
    <property type="project" value="UniProtKB-KW"/>
</dbReference>
<evidence type="ECO:0000313" key="15">
    <source>
        <dbReference type="Proteomes" id="UP000035212"/>
    </source>
</evidence>
<sequence length="379" mass="42477">MPNFSPLLFTTTGEDCFLDELNLTPDELTEIDGARKDIREALKADLPRALREKGLEGEVCEPRFYIQGSRAYKTLNSPCTTPPQQSDIDDGVYLPLSVMREESSPKLAITLFFDAVIDVLQAMCAERGWNAESKDTCVRVTISPYAHIDLPLYVIPDTLFLLIKASMESRGHAVFDSAINSERDTWKTLPSDKILLADRKQGWRKSDPMAMKNWFKRECQEKGDQLIRVVRYLKAFRDKQWEDKGPSSILLMAAACPLYEYFDKRDDHALLNVVKGIPDALRKGVMSPIDPESSLTAHMPKEAIAEAVELFQVFANHLEGSIKATDAQTAYHWLHSMLGDRFPNAPYRMKPNSESLPASMAAIAPLAGPAEPVKRTKAG</sequence>
<keyword evidence="3" id="KW-0479">Metal-binding</keyword>
<evidence type="ECO:0000256" key="10">
    <source>
        <dbReference type="ARBA" id="ARBA00044145"/>
    </source>
</evidence>
<organism evidence="14 15">
    <name type="scientific">Pseudomonas chlororaphis</name>
    <dbReference type="NCBI Taxonomy" id="587753"/>
    <lineage>
        <taxon>Bacteria</taxon>
        <taxon>Pseudomonadati</taxon>
        <taxon>Pseudomonadota</taxon>
        <taxon>Gammaproteobacteria</taxon>
        <taxon>Pseudomonadales</taxon>
        <taxon>Pseudomonadaceae</taxon>
        <taxon>Pseudomonas</taxon>
    </lineage>
</organism>
<evidence type="ECO:0000256" key="3">
    <source>
        <dbReference type="ARBA" id="ARBA00022723"/>
    </source>
</evidence>
<reference evidence="14 15" key="1">
    <citation type="journal article" date="2015" name="Stand. Genomic Sci.">
        <title>Complete genome of Pseudomonas chlororaphis strain UFB2, a soil bacterium with antibacterial activity against bacterial canker pathogen of tomato.</title>
        <authorList>
            <person name="Deng P."/>
            <person name="Wang X."/>
            <person name="Baird S.M."/>
            <person name="Lu S.E."/>
        </authorList>
    </citation>
    <scope>NUCLEOTIDE SEQUENCE [LARGE SCALE GENOMIC DNA]</scope>
    <source>
        <strain evidence="14 15">UFB2</strain>
    </source>
</reference>
<evidence type="ECO:0000256" key="8">
    <source>
        <dbReference type="ARBA" id="ARBA00023118"/>
    </source>
</evidence>
<keyword evidence="2" id="KW-0548">Nucleotidyltransferase</keyword>
<evidence type="ECO:0000256" key="1">
    <source>
        <dbReference type="ARBA" id="ARBA00022679"/>
    </source>
</evidence>
<comment type="catalytic activity">
    <reaction evidence="11">
        <text>GTP + ATP = 3',3'-cGAMP + 2 diphosphate</text>
        <dbReference type="Rhea" id="RHEA:35647"/>
        <dbReference type="ChEBI" id="CHEBI:30616"/>
        <dbReference type="ChEBI" id="CHEBI:33019"/>
        <dbReference type="ChEBI" id="CHEBI:37565"/>
        <dbReference type="ChEBI" id="CHEBI:71501"/>
    </reaction>
    <physiologicalReaction direction="left-to-right" evidence="11">
        <dbReference type="Rhea" id="RHEA:35648"/>
    </physiologicalReaction>
</comment>
<evidence type="ECO:0000256" key="7">
    <source>
        <dbReference type="ARBA" id="ARBA00023080"/>
    </source>
</evidence>
<evidence type="ECO:0000256" key="11">
    <source>
        <dbReference type="ARBA" id="ARBA00048304"/>
    </source>
</evidence>
<keyword evidence="9" id="KW-0342">GTP-binding</keyword>
<evidence type="ECO:0000256" key="6">
    <source>
        <dbReference type="ARBA" id="ARBA00022842"/>
    </source>
</evidence>
<evidence type="ECO:0000256" key="4">
    <source>
        <dbReference type="ARBA" id="ARBA00022741"/>
    </source>
</evidence>
<dbReference type="Pfam" id="PF21713">
    <property type="entry name" value="DncV_C"/>
    <property type="match status" value="1"/>
</dbReference>
<evidence type="ECO:0000256" key="9">
    <source>
        <dbReference type="ARBA" id="ARBA00023134"/>
    </source>
</evidence>